<dbReference type="EMBL" id="MU394280">
    <property type="protein sequence ID" value="KAI6093613.1"/>
    <property type="molecule type" value="Genomic_DNA"/>
</dbReference>
<reference evidence="1 2" key="1">
    <citation type="journal article" date="2022" name="New Phytol.">
        <title>Ecological generalism drives hyperdiversity of secondary metabolite gene clusters in xylarialean endophytes.</title>
        <authorList>
            <person name="Franco M.E.E."/>
            <person name="Wisecaver J.H."/>
            <person name="Arnold A.E."/>
            <person name="Ju Y.M."/>
            <person name="Slot J.C."/>
            <person name="Ahrendt S."/>
            <person name="Moore L.P."/>
            <person name="Eastman K.E."/>
            <person name="Scott K."/>
            <person name="Konkel Z."/>
            <person name="Mondo S.J."/>
            <person name="Kuo A."/>
            <person name="Hayes R.D."/>
            <person name="Haridas S."/>
            <person name="Andreopoulos B."/>
            <person name="Riley R."/>
            <person name="LaButti K."/>
            <person name="Pangilinan J."/>
            <person name="Lipzen A."/>
            <person name="Amirebrahimi M."/>
            <person name="Yan J."/>
            <person name="Adam C."/>
            <person name="Keymanesh K."/>
            <person name="Ng V."/>
            <person name="Louie K."/>
            <person name="Northen T."/>
            <person name="Drula E."/>
            <person name="Henrissat B."/>
            <person name="Hsieh H.M."/>
            <person name="Youens-Clark K."/>
            <person name="Lutzoni F."/>
            <person name="Miadlikowska J."/>
            <person name="Eastwood D.C."/>
            <person name="Hamelin R.C."/>
            <person name="Grigoriev I.V."/>
            <person name="U'Ren J.M."/>
        </authorList>
    </citation>
    <scope>NUCLEOTIDE SEQUENCE [LARGE SCALE GENOMIC DNA]</scope>
    <source>
        <strain evidence="1 2">ER1909</strain>
    </source>
</reference>
<name>A0ACC0DLP1_9PEZI</name>
<comment type="caution">
    <text evidence="1">The sequence shown here is derived from an EMBL/GenBank/DDBJ whole genome shotgun (WGS) entry which is preliminary data.</text>
</comment>
<organism evidence="1 2">
    <name type="scientific">Hypoxylon rubiginosum</name>
    <dbReference type="NCBI Taxonomy" id="110542"/>
    <lineage>
        <taxon>Eukaryota</taxon>
        <taxon>Fungi</taxon>
        <taxon>Dikarya</taxon>
        <taxon>Ascomycota</taxon>
        <taxon>Pezizomycotina</taxon>
        <taxon>Sordariomycetes</taxon>
        <taxon>Xylariomycetidae</taxon>
        <taxon>Xylariales</taxon>
        <taxon>Hypoxylaceae</taxon>
        <taxon>Hypoxylon</taxon>
    </lineage>
</organism>
<evidence type="ECO:0000313" key="1">
    <source>
        <dbReference type="EMBL" id="KAI6093613.1"/>
    </source>
</evidence>
<proteinExistence type="predicted"/>
<accession>A0ACC0DLP1</accession>
<sequence>MASVEYPYGSEPYSTLEVRNIESHEPQDPGISNKEAVLHPESQYPQIVDPQTQVAWDAAKLEADSSSESVEVDSTDKTKRRTCGLSPRVFYIVLAIVIVLAIGAVAGGVAGGLVSRQNESSAASSPTPDTTTSNVNILNTSNLAASNWTDAQGIVHRSVFFQDPYSNIIARQWDSQNKTWGTRNISRLMQSATGGPINPKPGTYLASASSDGGQTPLYEVQLWFLETANDEDTLSWVSSPNPRGAPYFWNYESSGIKTWNNSHLAAAWQRCSDDKCDGYWVVAYQGPSGYIKVANSSNWTDTNNGPALRTKAAAAEASLALLPSLNGTYVDGLTLAAQRRPSYMGRSTLQANGSWKQDDGKILEKVDPLKTTQFAATMMNSWNEALFLTLSNDGSVDAARWDENEYSSIPEVTFAQGQSTNFSAIAMTTDAMFYGIADDQIWEYSIDTSDPAIFTLAGKVYL</sequence>
<keyword evidence="2" id="KW-1185">Reference proteome</keyword>
<evidence type="ECO:0000313" key="2">
    <source>
        <dbReference type="Proteomes" id="UP001497680"/>
    </source>
</evidence>
<gene>
    <name evidence="1" type="ORF">F4821DRAFT_274125</name>
</gene>
<protein>
    <submittedName>
        <fullName evidence="1">Uncharacterized protein</fullName>
    </submittedName>
</protein>
<dbReference type="Proteomes" id="UP001497680">
    <property type="component" value="Unassembled WGS sequence"/>
</dbReference>